<evidence type="ECO:0000313" key="1">
    <source>
        <dbReference type="EMBL" id="CAG2192265.1"/>
    </source>
</evidence>
<name>A0A8S3QAF8_MYTED</name>
<dbReference type="AlphaFoldDB" id="A0A8S3QAF8"/>
<accession>A0A8S3QAF8</accession>
<gene>
    <name evidence="1" type="ORF">MEDL_7428</name>
</gene>
<reference evidence="1" key="1">
    <citation type="submission" date="2021-03" db="EMBL/GenBank/DDBJ databases">
        <authorList>
            <person name="Bekaert M."/>
        </authorList>
    </citation>
    <scope>NUCLEOTIDE SEQUENCE</scope>
</reference>
<proteinExistence type="predicted"/>
<sequence length="437" mass="50948">MYRYVWVLRSVIVKTRRKNNNEHVQVCLGFKCDCKDSEEEQQRTLHRYVLVLKCDCKRLGGRTTTNILQVWKDSEEEQLQFKCDCKDSEEEQQRTCTGMSGLVKCSYKTRKNNRKHVQVCLGFKECDCKDSEEEQQCLECDCKDSEEEQHVRLLKCDCTEEGMGLRFKCDCKVSEEEQRTCTEGDCEDRRKNNKNGVGMSGFFKEWIERLEEEQQRTCTVRDCKDSEEEQQRTCADSGGRTTGNMYRYVWVLRGVIVKTRRKNSKEHVQVCLGFKKCDCKDSEEEQQRTCTAKTRRKNSKDMPQVCSPDFKNCDYKDSEEEQQGTFTGMSGSFKVLITGSFKKSVIVKTRKKNNKEHVQVCLVIKCEKSMIVKITKTQEEEQQRTCTVCLGFDSEEGTAKEHALKSQREERHVYCFKIMIINSGGRTKRTCTGMLLD</sequence>
<protein>
    <submittedName>
        <fullName evidence="1">Uncharacterized protein</fullName>
    </submittedName>
</protein>
<evidence type="ECO:0000313" key="2">
    <source>
        <dbReference type="Proteomes" id="UP000683360"/>
    </source>
</evidence>
<organism evidence="1 2">
    <name type="scientific">Mytilus edulis</name>
    <name type="common">Blue mussel</name>
    <dbReference type="NCBI Taxonomy" id="6550"/>
    <lineage>
        <taxon>Eukaryota</taxon>
        <taxon>Metazoa</taxon>
        <taxon>Spiralia</taxon>
        <taxon>Lophotrochozoa</taxon>
        <taxon>Mollusca</taxon>
        <taxon>Bivalvia</taxon>
        <taxon>Autobranchia</taxon>
        <taxon>Pteriomorphia</taxon>
        <taxon>Mytilida</taxon>
        <taxon>Mytiloidea</taxon>
        <taxon>Mytilidae</taxon>
        <taxon>Mytilinae</taxon>
        <taxon>Mytilus</taxon>
    </lineage>
</organism>
<comment type="caution">
    <text evidence="1">The sequence shown here is derived from an EMBL/GenBank/DDBJ whole genome shotgun (WGS) entry which is preliminary data.</text>
</comment>
<dbReference type="Proteomes" id="UP000683360">
    <property type="component" value="Unassembled WGS sequence"/>
</dbReference>
<dbReference type="EMBL" id="CAJPWZ010000381">
    <property type="protein sequence ID" value="CAG2192265.1"/>
    <property type="molecule type" value="Genomic_DNA"/>
</dbReference>
<keyword evidence="2" id="KW-1185">Reference proteome</keyword>